<reference evidence="2" key="1">
    <citation type="submission" date="2018-08" db="EMBL/GenBank/DDBJ databases">
        <authorList>
            <person name="Liu Z.-W."/>
            <person name="Du Z.-J."/>
        </authorList>
    </citation>
    <scope>NUCLEOTIDE SEQUENCE [LARGE SCALE GENOMIC DNA]</scope>
    <source>
        <strain evidence="2">H4X</strain>
    </source>
</reference>
<dbReference type="EMBL" id="QRGR01000061">
    <property type="protein sequence ID" value="RDV10379.1"/>
    <property type="molecule type" value="Genomic_DNA"/>
</dbReference>
<gene>
    <name evidence="1" type="ORF">DXT99_26445</name>
</gene>
<protein>
    <recommendedName>
        <fullName evidence="3">STAS/SEC14 domain-containing protein</fullName>
    </recommendedName>
</protein>
<accession>A0A3D8KYS4</accession>
<comment type="caution">
    <text evidence="1">The sequence shown here is derived from an EMBL/GenBank/DDBJ whole genome shotgun (WGS) entry which is preliminary data.</text>
</comment>
<evidence type="ECO:0000313" key="2">
    <source>
        <dbReference type="Proteomes" id="UP000256708"/>
    </source>
</evidence>
<organism evidence="1 2">
    <name type="scientific">Pontibacter diazotrophicus</name>
    <dbReference type="NCBI Taxonomy" id="1400979"/>
    <lineage>
        <taxon>Bacteria</taxon>
        <taxon>Pseudomonadati</taxon>
        <taxon>Bacteroidota</taxon>
        <taxon>Cytophagia</taxon>
        <taxon>Cytophagales</taxon>
        <taxon>Hymenobacteraceae</taxon>
        <taxon>Pontibacter</taxon>
    </lineage>
</organism>
<name>A0A3D8KYS4_9BACT</name>
<evidence type="ECO:0000313" key="1">
    <source>
        <dbReference type="EMBL" id="RDV10379.1"/>
    </source>
</evidence>
<keyword evidence="2" id="KW-1185">Reference proteome</keyword>
<dbReference type="OrthoDB" id="852207at2"/>
<dbReference type="Proteomes" id="UP000256708">
    <property type="component" value="Unassembled WGS sequence"/>
</dbReference>
<sequence>MILYDNGFIKLEYEPSTDILYVRAPDVHEYDLLQIYQAFNIFIEAVTNYDIKKCILDTSETDMNVSDEDHRIVMRHLGNGLMATRLQKLVRIATKDVARESGVKKYVKQVYDEVKPAGTFKNFPDKDAAIKWLTAN</sequence>
<evidence type="ECO:0008006" key="3">
    <source>
        <dbReference type="Google" id="ProtNLM"/>
    </source>
</evidence>
<proteinExistence type="predicted"/>
<dbReference type="AlphaFoldDB" id="A0A3D8KYS4"/>
<dbReference type="RefSeq" id="WP_115568605.1">
    <property type="nucleotide sequence ID" value="NZ_QRGR01000061.1"/>
</dbReference>